<keyword evidence="17" id="KW-1185">Reference proteome</keyword>
<accession>A0A0M3AP28</accession>
<dbReference type="PROSITE" id="PS52016">
    <property type="entry name" value="TONB_DEPENDENT_REC_3"/>
    <property type="match status" value="1"/>
</dbReference>
<keyword evidence="10 11" id="KW-0998">Cell outer membrane</keyword>
<keyword evidence="8 12" id="KW-0798">TonB box</keyword>
<protein>
    <recommendedName>
        <fullName evidence="18">TonB-dependent receptor</fullName>
    </recommendedName>
</protein>
<evidence type="ECO:0000256" key="13">
    <source>
        <dbReference type="SAM" id="SignalP"/>
    </source>
</evidence>
<dbReference type="AlphaFoldDB" id="A0A0M3AP28"/>
<name>A0A0M3AP28_9SPHN</name>
<keyword evidence="5 11" id="KW-0812">Transmembrane</keyword>
<evidence type="ECO:0000256" key="4">
    <source>
        <dbReference type="ARBA" id="ARBA00022496"/>
    </source>
</evidence>
<keyword evidence="2 11" id="KW-0813">Transport</keyword>
<feature type="domain" description="TonB-dependent receptor plug" evidence="15">
    <location>
        <begin position="56"/>
        <end position="164"/>
    </location>
</feature>
<dbReference type="InterPro" id="IPR039426">
    <property type="entry name" value="TonB-dep_rcpt-like"/>
</dbReference>
<evidence type="ECO:0000313" key="16">
    <source>
        <dbReference type="EMBL" id="KKW91595.1"/>
    </source>
</evidence>
<evidence type="ECO:0000259" key="15">
    <source>
        <dbReference type="Pfam" id="PF07715"/>
    </source>
</evidence>
<evidence type="ECO:0000256" key="8">
    <source>
        <dbReference type="ARBA" id="ARBA00023077"/>
    </source>
</evidence>
<evidence type="ECO:0000256" key="3">
    <source>
        <dbReference type="ARBA" id="ARBA00022452"/>
    </source>
</evidence>
<evidence type="ECO:0000256" key="12">
    <source>
        <dbReference type="RuleBase" id="RU003357"/>
    </source>
</evidence>
<evidence type="ECO:0000256" key="9">
    <source>
        <dbReference type="ARBA" id="ARBA00023136"/>
    </source>
</evidence>
<keyword evidence="13" id="KW-0732">Signal</keyword>
<dbReference type="Gene3D" id="2.40.170.20">
    <property type="entry name" value="TonB-dependent receptor, beta-barrel domain"/>
    <property type="match status" value="1"/>
</dbReference>
<keyword evidence="9 11" id="KW-0472">Membrane</keyword>
<dbReference type="Pfam" id="PF07715">
    <property type="entry name" value="Plug"/>
    <property type="match status" value="1"/>
</dbReference>
<comment type="similarity">
    <text evidence="11 12">Belongs to the TonB-dependent receptor family.</text>
</comment>
<evidence type="ECO:0000256" key="6">
    <source>
        <dbReference type="ARBA" id="ARBA00023004"/>
    </source>
</evidence>
<dbReference type="InterPro" id="IPR036942">
    <property type="entry name" value="Beta-barrel_TonB_sf"/>
</dbReference>
<keyword evidence="3 11" id="KW-1134">Transmembrane beta strand</keyword>
<sequence length="778" mass="85287">MLEQRNHIKAVASRIGIAALLALSPAGQAFAQEEAATDDGGIAEIIVTAQKRGENVQKVPIAITALSGDILAQQGVRNSLDLTKSVPGLQINQLFQASNPTIFLRGVGVNDYNAASSGAIGITVDEVFLNSGVGALFAVFDVDRVEVLKGPQGTLYGRNTTGGVINYTTKRPTFKPDFSASVTGGRFDQIFLDAAGGGAIIPDKLAARVSVTVKKRDGWAVNLQDGRDINGINSYAGRLQFLFTPTDMIEIHNKIEGGRSKSSALGHQSLGTFNPTANRPCTGPEILARTICVNPISGYRANENIDEFNTDVLNNSESLVNFADRLQMSWKGDSISVTSVTGYVWNKRKLNQDQDYSPFAVASSPIWTEKSEQFSQELRLASNGDGPLKWVAGLYYLRETLHSLTDFSVLRMFNPDPTQPYFDPSIPVVYLERDFAQRTTSKAIFAQFDYQLSDKLTMTAGLRYTDDKKKLRFQTYGGPVNADSNSQARLTQRLVGFVDSDPASLAVDGPARRVTTLRKPTWRLALAYQATPTVNTYASYSRGVRAGGYNTGALFNDLEFNAVDSEAIDAFEVGLKTDLLNRRLRFNAAAFYYDYRNMQVFGIEGNPNGGVPLQRLQNADAEIYGAEVDIHARPVRGLDLNFGAAYVHAEYAKFMDAIRGDLKGKSLDKAPRWQLTGGATYSTELSADWTARIGADFSYQSKVYFSPNNVSPMVSEGRGEVNLNAGIRHSSGFDISAFVRNVGNKRYLTDMNDLSSLGFYFPVYNEPRTYGLTLRYSM</sequence>
<dbReference type="InterPro" id="IPR000531">
    <property type="entry name" value="Beta-barrel_TonB"/>
</dbReference>
<evidence type="ECO:0000256" key="5">
    <source>
        <dbReference type="ARBA" id="ARBA00022692"/>
    </source>
</evidence>
<proteinExistence type="inferred from homology"/>
<feature type="chain" id="PRO_5005650421" description="TonB-dependent receptor" evidence="13">
    <location>
        <begin position="32"/>
        <end position="778"/>
    </location>
</feature>
<dbReference type="STRING" id="56193.YP76_14570"/>
<comment type="caution">
    <text evidence="16">The sequence shown here is derived from an EMBL/GenBank/DDBJ whole genome shotgun (WGS) entry which is preliminary data.</text>
</comment>
<dbReference type="PATRIC" id="fig|56193.3.peg.3043"/>
<feature type="signal peptide" evidence="13">
    <location>
        <begin position="1"/>
        <end position="31"/>
    </location>
</feature>
<gene>
    <name evidence="16" type="ORF">YP76_14570</name>
</gene>
<dbReference type="RefSeq" id="WP_046764322.1">
    <property type="nucleotide sequence ID" value="NZ_LBIC01000006.1"/>
</dbReference>
<keyword evidence="6" id="KW-0408">Iron</keyword>
<dbReference type="CDD" id="cd01347">
    <property type="entry name" value="ligand_gated_channel"/>
    <property type="match status" value="1"/>
</dbReference>
<dbReference type="PANTHER" id="PTHR32552">
    <property type="entry name" value="FERRICHROME IRON RECEPTOR-RELATED"/>
    <property type="match status" value="1"/>
</dbReference>
<reference evidence="16 17" key="1">
    <citation type="submission" date="2015-04" db="EMBL/GenBank/DDBJ databases">
        <title>Genome sequence of aromatic hydrocarbons-degrading Sphingobium chungbukense DJ77.</title>
        <authorList>
            <person name="Kim Y.-C."/>
            <person name="Chae J.-C."/>
        </authorList>
    </citation>
    <scope>NUCLEOTIDE SEQUENCE [LARGE SCALE GENOMIC DNA]</scope>
    <source>
        <strain evidence="16 17">DJ77</strain>
    </source>
</reference>
<evidence type="ECO:0008006" key="18">
    <source>
        <dbReference type="Google" id="ProtNLM"/>
    </source>
</evidence>
<feature type="domain" description="TonB-dependent receptor-like beta-barrel" evidence="14">
    <location>
        <begin position="307"/>
        <end position="742"/>
    </location>
</feature>
<dbReference type="Pfam" id="PF00593">
    <property type="entry name" value="TonB_dep_Rec_b-barrel"/>
    <property type="match status" value="1"/>
</dbReference>
<comment type="subcellular location">
    <subcellularLocation>
        <location evidence="1 11">Cell outer membrane</location>
        <topology evidence="1 11">Multi-pass membrane protein</topology>
    </subcellularLocation>
</comment>
<evidence type="ECO:0000313" key="17">
    <source>
        <dbReference type="Proteomes" id="UP000033874"/>
    </source>
</evidence>
<dbReference type="GO" id="GO:0009279">
    <property type="term" value="C:cell outer membrane"/>
    <property type="evidence" value="ECO:0007669"/>
    <property type="project" value="UniProtKB-SubCell"/>
</dbReference>
<dbReference type="EMBL" id="LBIC01000006">
    <property type="protein sequence ID" value="KKW91595.1"/>
    <property type="molecule type" value="Genomic_DNA"/>
</dbReference>
<organism evidence="16 17">
    <name type="scientific">Sphingobium chungbukense</name>
    <dbReference type="NCBI Taxonomy" id="56193"/>
    <lineage>
        <taxon>Bacteria</taxon>
        <taxon>Pseudomonadati</taxon>
        <taxon>Pseudomonadota</taxon>
        <taxon>Alphaproteobacteria</taxon>
        <taxon>Sphingomonadales</taxon>
        <taxon>Sphingomonadaceae</taxon>
        <taxon>Sphingobium</taxon>
    </lineage>
</organism>
<dbReference type="InterPro" id="IPR012910">
    <property type="entry name" value="Plug_dom"/>
</dbReference>
<evidence type="ECO:0000256" key="1">
    <source>
        <dbReference type="ARBA" id="ARBA00004571"/>
    </source>
</evidence>
<evidence type="ECO:0000256" key="2">
    <source>
        <dbReference type="ARBA" id="ARBA00022448"/>
    </source>
</evidence>
<evidence type="ECO:0000256" key="11">
    <source>
        <dbReference type="PROSITE-ProRule" id="PRU01360"/>
    </source>
</evidence>
<keyword evidence="7" id="KW-0406">Ion transport</keyword>
<keyword evidence="4" id="KW-0410">Iron transport</keyword>
<dbReference type="PANTHER" id="PTHR32552:SF81">
    <property type="entry name" value="TONB-DEPENDENT OUTER MEMBRANE RECEPTOR"/>
    <property type="match status" value="1"/>
</dbReference>
<evidence type="ECO:0000256" key="10">
    <source>
        <dbReference type="ARBA" id="ARBA00023237"/>
    </source>
</evidence>
<evidence type="ECO:0000259" key="14">
    <source>
        <dbReference type="Pfam" id="PF00593"/>
    </source>
</evidence>
<dbReference type="GO" id="GO:0006826">
    <property type="term" value="P:iron ion transport"/>
    <property type="evidence" value="ECO:0007669"/>
    <property type="project" value="UniProtKB-KW"/>
</dbReference>
<evidence type="ECO:0000256" key="7">
    <source>
        <dbReference type="ARBA" id="ARBA00023065"/>
    </source>
</evidence>
<dbReference type="SUPFAM" id="SSF56935">
    <property type="entry name" value="Porins"/>
    <property type="match status" value="1"/>
</dbReference>
<dbReference type="Proteomes" id="UP000033874">
    <property type="component" value="Unassembled WGS sequence"/>
</dbReference>